<dbReference type="Pfam" id="PF00753">
    <property type="entry name" value="Lactamase_B"/>
    <property type="match status" value="1"/>
</dbReference>
<dbReference type="InterPro" id="IPR035681">
    <property type="entry name" value="ComA-like_MBL"/>
</dbReference>
<feature type="transmembrane region" description="Helical" evidence="6">
    <location>
        <begin position="37"/>
        <end position="56"/>
    </location>
</feature>
<dbReference type="RefSeq" id="WP_126805388.1">
    <property type="nucleotide sequence ID" value="NZ_PIPP01000001.1"/>
</dbReference>
<keyword evidence="5 6" id="KW-0472">Membrane</keyword>
<feature type="transmembrane region" description="Helical" evidence="6">
    <location>
        <begin position="343"/>
        <end position="369"/>
    </location>
</feature>
<dbReference type="GO" id="GO:0030420">
    <property type="term" value="P:establishment of competence for transformation"/>
    <property type="evidence" value="ECO:0007669"/>
    <property type="project" value="InterPro"/>
</dbReference>
<dbReference type="GO" id="GO:0005886">
    <property type="term" value="C:plasma membrane"/>
    <property type="evidence" value="ECO:0007669"/>
    <property type="project" value="UniProtKB-SubCell"/>
</dbReference>
<dbReference type="Pfam" id="PF13567">
    <property type="entry name" value="DUF4131"/>
    <property type="match status" value="1"/>
</dbReference>
<evidence type="ECO:0000256" key="4">
    <source>
        <dbReference type="ARBA" id="ARBA00022989"/>
    </source>
</evidence>
<gene>
    <name evidence="8" type="ORF">CWE13_00490</name>
</gene>
<feature type="transmembrane region" description="Helical" evidence="6">
    <location>
        <begin position="449"/>
        <end position="475"/>
    </location>
</feature>
<dbReference type="PANTHER" id="PTHR30619:SF1">
    <property type="entry name" value="RECOMBINATION PROTEIN 2"/>
    <property type="match status" value="1"/>
</dbReference>
<evidence type="ECO:0000313" key="9">
    <source>
        <dbReference type="Proteomes" id="UP000286934"/>
    </source>
</evidence>
<dbReference type="EMBL" id="PIPP01000001">
    <property type="protein sequence ID" value="RUO38165.1"/>
    <property type="molecule type" value="Genomic_DNA"/>
</dbReference>
<dbReference type="SUPFAM" id="SSF56281">
    <property type="entry name" value="Metallo-hydrolase/oxidoreductase"/>
    <property type="match status" value="1"/>
</dbReference>
<reference evidence="9" key="1">
    <citation type="journal article" date="2018" name="Front. Microbiol.">
        <title>Genome-Based Analysis Reveals the Taxonomy and Diversity of the Family Idiomarinaceae.</title>
        <authorList>
            <person name="Liu Y."/>
            <person name="Lai Q."/>
            <person name="Shao Z."/>
        </authorList>
    </citation>
    <scope>NUCLEOTIDE SEQUENCE [LARGE SCALE GENOMIC DNA]</scope>
    <source>
        <strain evidence="9">AIS</strain>
    </source>
</reference>
<comment type="subcellular location">
    <subcellularLocation>
        <location evidence="1">Cell membrane</location>
        <topology evidence="1">Multi-pass membrane protein</topology>
    </subcellularLocation>
</comment>
<keyword evidence="9" id="KW-1185">Reference proteome</keyword>
<dbReference type="SMART" id="SM00849">
    <property type="entry name" value="Lactamase_B"/>
    <property type="match status" value="1"/>
</dbReference>
<dbReference type="Pfam" id="PF03772">
    <property type="entry name" value="Competence"/>
    <property type="match status" value="1"/>
</dbReference>
<accession>A0A432WWN0</accession>
<feature type="transmembrane region" description="Helical" evidence="6">
    <location>
        <begin position="487"/>
        <end position="511"/>
    </location>
</feature>
<dbReference type="AlphaFoldDB" id="A0A432WWN0"/>
<organism evidence="8 9">
    <name type="scientific">Aliidiomarina shirensis</name>
    <dbReference type="NCBI Taxonomy" id="1048642"/>
    <lineage>
        <taxon>Bacteria</taxon>
        <taxon>Pseudomonadati</taxon>
        <taxon>Pseudomonadota</taxon>
        <taxon>Gammaproteobacteria</taxon>
        <taxon>Alteromonadales</taxon>
        <taxon>Idiomarinaceae</taxon>
        <taxon>Aliidiomarina</taxon>
    </lineage>
</organism>
<dbReference type="PANTHER" id="PTHR30619">
    <property type="entry name" value="DNA INTERNALIZATION/COMPETENCE PROTEIN COMEC/REC2"/>
    <property type="match status" value="1"/>
</dbReference>
<dbReference type="InterPro" id="IPR036866">
    <property type="entry name" value="RibonucZ/Hydroxyglut_hydro"/>
</dbReference>
<comment type="caution">
    <text evidence="8">The sequence shown here is derived from an EMBL/GenBank/DDBJ whole genome shotgun (WGS) entry which is preliminary data.</text>
</comment>
<evidence type="ECO:0000256" key="5">
    <source>
        <dbReference type="ARBA" id="ARBA00023136"/>
    </source>
</evidence>
<keyword evidence="4 6" id="KW-1133">Transmembrane helix</keyword>
<feature type="transmembrane region" description="Helical" evidence="6">
    <location>
        <begin position="68"/>
        <end position="94"/>
    </location>
</feature>
<sequence length="874" mass="99134">MKTYPDAWLLGFIPAALFVASSATSSAVWLQPHWFPFVAGMIVVGAILAPALLLYCRSKYPTNYIKKCGIYLLAKANILYFACGLLCGICWAIFNVNSKYIENVYEHSKETLGYSLIAPEQPVEFQLKIIGLAQDEGWRWRFDGVISGAQHGLGDSIKVRLNWYHPEGDLPKPNDIWQISARMKPISGRLNQGGYNFQAHLLRQGIYFTGSVQSAERIHESNGGVRFQIYQFLSTQPLFYRDIMLALMIGERQWIQTGRWRLLQETGLAHVMAISGLHLTLVFATSWWLGRLLLGSLFVVYGRVTESVVRIYTVLNRRKQEQNARTNSGNYHLPPQPTIDKHALLIALALALFYAALAGFAVSTLRAFLLVSIFSLSRWFAWRLPPLRLLLRCIGVVLVLDPLAWLDAGFWLSVGAVTAIFVWQWRGPASTKLENSAEHIARPKRSSKFGYYFSQLFALEMVLTLALAPFAVLYFQGFPWIAPITNIVVLPIFSALILPLCLVIVALLLLIPTEWVTHQLLPNLLHITDVILHVVFYALDISRQLPNHWWSSLDQRFGWLFILLLLLWFWPAALMQRIAVVLFSWPLVHVFFKPAPAQEFAVHVLDVGQGTAIVVQRERQALIFDAGPGFRFGSDIGETTLIPFLNFHQLTPAWLVISHDHQDHTGGVNSLRASWPQLFVQRSRFHTVEGENWGWLPQQFPEQYQQGDSWPCAWGQQWLWQGVRVKALAPLPGPSFGPNNDSCVLQLQYQGQSILLTGDIQRQTELRMVGRYGDSLKSDVLVLPHHGSRTSSQSEFLAAVNPEVAIVSRGYRNHFKMPHPDVIERLATADIPLLDTGYAGQISITFNGKILNIRTFREQIRSRWYSTLLNEVDY</sequence>
<evidence type="ECO:0000259" key="7">
    <source>
        <dbReference type="SMART" id="SM00849"/>
    </source>
</evidence>
<feature type="domain" description="Metallo-beta-lactamase" evidence="7">
    <location>
        <begin position="609"/>
        <end position="811"/>
    </location>
</feature>
<dbReference type="Gene3D" id="3.60.15.10">
    <property type="entry name" value="Ribonuclease Z/Hydroxyacylglutathione hydrolase-like"/>
    <property type="match status" value="1"/>
</dbReference>
<protein>
    <submittedName>
        <fullName evidence="8">DNA internalization-related competence protein ComEC/Rec2</fullName>
    </submittedName>
</protein>
<keyword evidence="3 6" id="KW-0812">Transmembrane</keyword>
<evidence type="ECO:0000256" key="6">
    <source>
        <dbReference type="SAM" id="Phobius"/>
    </source>
</evidence>
<dbReference type="NCBIfam" id="TIGR00361">
    <property type="entry name" value="ComEC_Rec2"/>
    <property type="match status" value="1"/>
</dbReference>
<dbReference type="InterPro" id="IPR052159">
    <property type="entry name" value="Competence_DNA_uptake"/>
</dbReference>
<dbReference type="InterPro" id="IPR004477">
    <property type="entry name" value="ComEC_N"/>
</dbReference>
<dbReference type="CDD" id="cd07731">
    <property type="entry name" value="ComA-like_MBL-fold"/>
    <property type="match status" value="1"/>
</dbReference>
<dbReference type="InterPro" id="IPR004797">
    <property type="entry name" value="Competence_ComEC/Rec2"/>
</dbReference>
<dbReference type="InterPro" id="IPR025405">
    <property type="entry name" value="DUF4131"/>
</dbReference>
<keyword evidence="2" id="KW-1003">Cell membrane</keyword>
<dbReference type="Proteomes" id="UP000286934">
    <property type="component" value="Unassembled WGS sequence"/>
</dbReference>
<dbReference type="OrthoDB" id="9761531at2"/>
<name>A0A432WWN0_9GAMM</name>
<evidence type="ECO:0000313" key="8">
    <source>
        <dbReference type="EMBL" id="RUO38165.1"/>
    </source>
</evidence>
<dbReference type="InterPro" id="IPR001279">
    <property type="entry name" value="Metallo-B-lactamas"/>
</dbReference>
<proteinExistence type="predicted"/>
<feature type="transmembrane region" description="Helical" evidence="6">
    <location>
        <begin position="559"/>
        <end position="583"/>
    </location>
</feature>
<evidence type="ECO:0000256" key="3">
    <source>
        <dbReference type="ARBA" id="ARBA00022692"/>
    </source>
</evidence>
<feature type="transmembrane region" description="Helical" evidence="6">
    <location>
        <begin position="411"/>
        <end position="428"/>
    </location>
</feature>
<evidence type="ECO:0000256" key="1">
    <source>
        <dbReference type="ARBA" id="ARBA00004651"/>
    </source>
</evidence>
<dbReference type="NCBIfam" id="TIGR00360">
    <property type="entry name" value="ComEC_N-term"/>
    <property type="match status" value="1"/>
</dbReference>
<evidence type="ECO:0000256" key="2">
    <source>
        <dbReference type="ARBA" id="ARBA00022475"/>
    </source>
</evidence>